<dbReference type="AlphaFoldDB" id="A0A318HSJ2"/>
<evidence type="ECO:0000256" key="1">
    <source>
        <dbReference type="ARBA" id="ARBA00010426"/>
    </source>
</evidence>
<protein>
    <submittedName>
        <fullName evidence="6">Limonene 1,2-monooxygenase</fullName>
    </submittedName>
</protein>
<dbReference type="OrthoDB" id="7903015at2"/>
<dbReference type="InterPro" id="IPR036661">
    <property type="entry name" value="Luciferase-like_sf"/>
</dbReference>
<dbReference type="GO" id="GO:0016705">
    <property type="term" value="F:oxidoreductase activity, acting on paired donors, with incorporation or reduction of molecular oxygen"/>
    <property type="evidence" value="ECO:0007669"/>
    <property type="project" value="InterPro"/>
</dbReference>
<evidence type="ECO:0000256" key="2">
    <source>
        <dbReference type="ARBA" id="ARBA00022630"/>
    </source>
</evidence>
<dbReference type="FunFam" id="3.20.20.30:FF:000007">
    <property type="entry name" value="Monooxygenase, mmyo"/>
    <property type="match status" value="1"/>
</dbReference>
<comment type="caution">
    <text evidence="6">The sequence shown here is derived from an EMBL/GenBank/DDBJ whole genome shotgun (WGS) entry which is preliminary data.</text>
</comment>
<dbReference type="GO" id="GO:0004497">
    <property type="term" value="F:monooxygenase activity"/>
    <property type="evidence" value="ECO:0007669"/>
    <property type="project" value="UniProtKB-KW"/>
</dbReference>
<feature type="domain" description="Luciferase-like" evidence="5">
    <location>
        <begin position="6"/>
        <end position="314"/>
    </location>
</feature>
<keyword evidence="3" id="KW-0560">Oxidoreductase</keyword>
<evidence type="ECO:0000259" key="5">
    <source>
        <dbReference type="Pfam" id="PF00296"/>
    </source>
</evidence>
<dbReference type="InterPro" id="IPR050766">
    <property type="entry name" value="Bact_Lucif_Oxidored"/>
</dbReference>
<evidence type="ECO:0000256" key="3">
    <source>
        <dbReference type="ARBA" id="ARBA00023002"/>
    </source>
</evidence>
<dbReference type="GO" id="GO:0005829">
    <property type="term" value="C:cytosol"/>
    <property type="evidence" value="ECO:0007669"/>
    <property type="project" value="TreeGrafter"/>
</dbReference>
<dbReference type="RefSeq" id="WP_110317218.1">
    <property type="nucleotide sequence ID" value="NZ_QJJU01000010.1"/>
</dbReference>
<dbReference type="Pfam" id="PF00296">
    <property type="entry name" value="Bac_luciferase"/>
    <property type="match status" value="1"/>
</dbReference>
<dbReference type="PANTHER" id="PTHR30137">
    <property type="entry name" value="LUCIFERASE-LIKE MONOOXYGENASE"/>
    <property type="match status" value="1"/>
</dbReference>
<keyword evidence="7" id="KW-1185">Reference proteome</keyword>
<accession>A0A318HSJ2</accession>
<gene>
    <name evidence="6" type="ORF">C8E89_110222</name>
</gene>
<dbReference type="PANTHER" id="PTHR30137:SF16">
    <property type="entry name" value="BLL0895 PROTEIN"/>
    <property type="match status" value="1"/>
</dbReference>
<reference evidence="6 7" key="2">
    <citation type="submission" date="2018-06" db="EMBL/GenBank/DDBJ databases">
        <title>Sequencing of bacterial isolates from soil warming experiment in Harvard Forest, Massachusetts, USA.</title>
        <authorList>
            <person name="Deangelis K.PhD."/>
        </authorList>
    </citation>
    <scope>NUCLEOTIDE SEQUENCE [LARGE SCALE GENOMIC DNA]</scope>
    <source>
        <strain evidence="6 7">GAS496</strain>
    </source>
</reference>
<reference evidence="7" key="1">
    <citation type="submission" date="2018-05" db="EMBL/GenBank/DDBJ databases">
        <authorList>
            <person name="Deangelis K."/>
            <person name="Huntemann M."/>
            <person name="Clum A."/>
            <person name="Pillay M."/>
            <person name="Palaniappan K."/>
            <person name="Varghese N."/>
            <person name="Mikhailova N."/>
            <person name="Stamatis D."/>
            <person name="Reddy T."/>
            <person name="Daum C."/>
            <person name="Shapiro N."/>
            <person name="Ivanova N."/>
            <person name="Kyrpides N."/>
            <person name="Woyke T."/>
        </authorList>
    </citation>
    <scope>NUCLEOTIDE SEQUENCE [LARGE SCALE GENOMIC DNA]</scope>
    <source>
        <strain evidence="7">GAS496</strain>
    </source>
</reference>
<dbReference type="EMBL" id="QJJU01000010">
    <property type="protein sequence ID" value="PXX07836.1"/>
    <property type="molecule type" value="Genomic_DNA"/>
</dbReference>
<name>A0A318HSJ2_9MYCO</name>
<dbReference type="InterPro" id="IPR011251">
    <property type="entry name" value="Luciferase-like_dom"/>
</dbReference>
<comment type="similarity">
    <text evidence="1">Belongs to the bacterial luciferase oxidoreductase family.</text>
</comment>
<keyword evidence="4 6" id="KW-0503">Monooxygenase</keyword>
<evidence type="ECO:0000256" key="4">
    <source>
        <dbReference type="ARBA" id="ARBA00023033"/>
    </source>
</evidence>
<dbReference type="SUPFAM" id="SSF51679">
    <property type="entry name" value="Bacterial luciferase-like"/>
    <property type="match status" value="1"/>
</dbReference>
<dbReference type="Gene3D" id="3.20.20.30">
    <property type="entry name" value="Luciferase-like domain"/>
    <property type="match status" value="1"/>
</dbReference>
<dbReference type="Proteomes" id="UP000247781">
    <property type="component" value="Unassembled WGS sequence"/>
</dbReference>
<organism evidence="6 7">
    <name type="scientific">Mycolicibacterium moriokaense</name>
    <dbReference type="NCBI Taxonomy" id="39691"/>
    <lineage>
        <taxon>Bacteria</taxon>
        <taxon>Bacillati</taxon>
        <taxon>Actinomycetota</taxon>
        <taxon>Actinomycetes</taxon>
        <taxon>Mycobacteriales</taxon>
        <taxon>Mycobacteriaceae</taxon>
        <taxon>Mycolicibacterium</taxon>
    </lineage>
</organism>
<evidence type="ECO:0000313" key="6">
    <source>
        <dbReference type="EMBL" id="PXX07836.1"/>
    </source>
</evidence>
<proteinExistence type="inferred from homology"/>
<sequence>MSRPLNFGVFVTPFHPVGQSPTVALEYDLERTVALDRLGYDEVWFGEHHSGGYELISCPEVFIAAAAERTKHIRLGTGVVSLPYHHPLMVADRWVLLDHLTRGRVMFGTGPGALPSDAYMMGIDPVEQRRMMQESLEAILALFRAAPDVRISRHSDWFTLRDAQLHIRPYTWPYPEISTAAMISPSGPRLAGALGTSLLSLSMSVPGGYAALENTWQVVVDQAEKSGLDEPDRSDWRVLAIMHLADTRDQAIDDCVYGLQDFANYFGAAGFVPLSNSVDGTNQSHREFVEEYASKGNSCIGTPDDAIAYIQDLLDQSGGFGTLLLLGHDWASPAATYHSYELFAREVMPHFKGQLTAPRASHEWAKGMRDKLLGRAGEAIVKAINEHTDELKEREQA</sequence>
<evidence type="ECO:0000313" key="7">
    <source>
        <dbReference type="Proteomes" id="UP000247781"/>
    </source>
</evidence>
<keyword evidence="2" id="KW-0285">Flavoprotein</keyword>